<feature type="compositionally biased region" description="Basic and acidic residues" evidence="1">
    <location>
        <begin position="555"/>
        <end position="577"/>
    </location>
</feature>
<feature type="compositionally biased region" description="Polar residues" evidence="1">
    <location>
        <begin position="372"/>
        <end position="387"/>
    </location>
</feature>
<dbReference type="Proteomes" id="UP001321473">
    <property type="component" value="Unassembled WGS sequence"/>
</dbReference>
<feature type="transmembrane region" description="Helical" evidence="2">
    <location>
        <begin position="6"/>
        <end position="31"/>
    </location>
</feature>
<keyword evidence="2" id="KW-0472">Membrane</keyword>
<feature type="region of interest" description="Disordered" evidence="1">
    <location>
        <begin position="145"/>
        <end position="164"/>
    </location>
</feature>
<evidence type="ECO:0000313" key="4">
    <source>
        <dbReference type="Proteomes" id="UP001321473"/>
    </source>
</evidence>
<feature type="region of interest" description="Disordered" evidence="1">
    <location>
        <begin position="447"/>
        <end position="466"/>
    </location>
</feature>
<feature type="compositionally biased region" description="Basic and acidic residues" evidence="1">
    <location>
        <begin position="650"/>
        <end position="671"/>
    </location>
</feature>
<feature type="compositionally biased region" description="Low complexity" evidence="1">
    <location>
        <begin position="115"/>
        <end position="126"/>
    </location>
</feature>
<organism evidence="3 4">
    <name type="scientific">Amblyomma americanum</name>
    <name type="common">Lone star tick</name>
    <dbReference type="NCBI Taxonomy" id="6943"/>
    <lineage>
        <taxon>Eukaryota</taxon>
        <taxon>Metazoa</taxon>
        <taxon>Ecdysozoa</taxon>
        <taxon>Arthropoda</taxon>
        <taxon>Chelicerata</taxon>
        <taxon>Arachnida</taxon>
        <taxon>Acari</taxon>
        <taxon>Parasitiformes</taxon>
        <taxon>Ixodida</taxon>
        <taxon>Ixodoidea</taxon>
        <taxon>Ixodidae</taxon>
        <taxon>Amblyomminae</taxon>
        <taxon>Amblyomma</taxon>
    </lineage>
</organism>
<evidence type="ECO:0000313" key="3">
    <source>
        <dbReference type="EMBL" id="KAK8770336.1"/>
    </source>
</evidence>
<feature type="compositionally biased region" description="Basic and acidic residues" evidence="1">
    <location>
        <begin position="796"/>
        <end position="805"/>
    </location>
</feature>
<feature type="compositionally biased region" description="Basic and acidic residues" evidence="1">
    <location>
        <begin position="585"/>
        <end position="608"/>
    </location>
</feature>
<dbReference type="PANTHER" id="PTHR48125">
    <property type="entry name" value="LP07818P1"/>
    <property type="match status" value="1"/>
</dbReference>
<gene>
    <name evidence="3" type="ORF">V5799_013197</name>
</gene>
<feature type="region of interest" description="Disordered" evidence="1">
    <location>
        <begin position="757"/>
        <end position="819"/>
    </location>
</feature>
<feature type="region of interest" description="Disordered" evidence="1">
    <location>
        <begin position="353"/>
        <end position="392"/>
    </location>
</feature>
<name>A0AAQ4E6K6_AMBAM</name>
<reference evidence="3 4" key="1">
    <citation type="journal article" date="2023" name="Arcadia Sci">
        <title>De novo assembly of a long-read Amblyomma americanum tick genome.</title>
        <authorList>
            <person name="Chou S."/>
            <person name="Poskanzer K.E."/>
            <person name="Rollins M."/>
            <person name="Thuy-Boun P.S."/>
        </authorList>
    </citation>
    <scope>NUCLEOTIDE SEQUENCE [LARGE SCALE GENOMIC DNA]</scope>
    <source>
        <strain evidence="3">F_SG_1</strain>
        <tissue evidence="3">Salivary glands</tissue>
    </source>
</reference>
<feature type="compositionally biased region" description="Basic and acidic residues" evidence="1">
    <location>
        <begin position="61"/>
        <end position="80"/>
    </location>
</feature>
<dbReference type="AlphaFoldDB" id="A0AAQ4E6K6"/>
<protein>
    <submittedName>
        <fullName evidence="3">Uncharacterized protein</fullName>
    </submittedName>
</protein>
<accession>A0AAQ4E6K6</accession>
<dbReference type="EMBL" id="JARKHS020021288">
    <property type="protein sequence ID" value="KAK8770336.1"/>
    <property type="molecule type" value="Genomic_DNA"/>
</dbReference>
<dbReference type="PANTHER" id="PTHR48125:SF10">
    <property type="entry name" value="OS12G0136300 PROTEIN"/>
    <property type="match status" value="1"/>
</dbReference>
<proteinExistence type="predicted"/>
<keyword evidence="4" id="KW-1185">Reference proteome</keyword>
<keyword evidence="2" id="KW-1133">Transmembrane helix</keyword>
<sequence length="920" mass="98035">MLTAELAPVAWALVAIPTSVVLIVALALCLCKQGADKSLNFLGENNQVLSKSSPVAYKVQSTEDHQNGDLRTDSPLEKVSLHPSRPVTERALPTPPGRPQSLPTVLPNPAVAWDNSGSSSSNNNNGIAAAAPDGHTTTATLVRPHRRNKAHAPPPPTTTPLTSATPHVVATVSNGKEAGAAGGDTPSESSESDPLYSVANVRAPSALDDGAPPPVPEKRFDVIDTVDESAQPPVLEEAPAPFRQANSLVPPGPGTSAHTAEISFPVPTMTELPGSSTQAAGKSDLSYTVISVREPLAKVREETMRQKPAQTATATQEAYYTEVPEEEQMYAEIESGHNSAGSSVTYARIEPRTAESHPPAPPTVESLKSVAQAHSRQASVTSASSLGAPSPDVDIGNLYTAVDKCSKQRQTIHISEGLASATEVPTNLDELYAKVHKPHRQPVTVAAAAAQDEGADGKKPPPPPPPAAPLHEAFLVHDRPRSMPPNIESVVSCTNVTLVREYEEKKELVEALPPPPEEYADPAYERVYHQDSSDTDPCYERVASGHGSDGVSDPGYEKVAKRFDREPDYETLRKDAATEYSEGGSDPHYEQIRKSDKASAAHEDDDKATGAACGLTQQDSGSTADYGYERIKGRRSQPEDEGSDPGYEQICRRGEDDTSDPGYERIHRSHSDACSQADSDPGYERIRDRSGAAGRAWHNRGKSSGDFGYRKTTGARLAAAAAAAAVGTAKQDNNGSSDETYESVRDDVVRKLGYSLMKGTGSSTESPTPSPVWKQVSDSSSASDRGAEDSSSEEPGYERVRHRDDDADDMSVGRPSSSTGRCLGVQARIWRCSDSNLTSGVETAERATSTYSLNANLDDGGSEPVNNTSGEAVLYEVVRGSSTDVAAALELVTDNEPVPITWARHSTGRSSEHKEREYIF</sequence>
<feature type="region of interest" description="Disordered" evidence="1">
    <location>
        <begin position="58"/>
        <end position="132"/>
    </location>
</feature>
<evidence type="ECO:0000256" key="2">
    <source>
        <dbReference type="SAM" id="Phobius"/>
    </source>
</evidence>
<comment type="caution">
    <text evidence="3">The sequence shown here is derived from an EMBL/GenBank/DDBJ whole genome shotgun (WGS) entry which is preliminary data.</text>
</comment>
<feature type="region of interest" description="Disordered" evidence="1">
    <location>
        <begin position="528"/>
        <end position="744"/>
    </location>
</feature>
<evidence type="ECO:0000256" key="1">
    <source>
        <dbReference type="SAM" id="MobiDB-lite"/>
    </source>
</evidence>
<keyword evidence="2" id="KW-0812">Transmembrane</keyword>